<dbReference type="Gene3D" id="1.10.3450.20">
    <property type="match status" value="1"/>
</dbReference>
<keyword evidence="5 7" id="KW-0906">Nuclear pore complex</keyword>
<evidence type="ECO:0000313" key="10">
    <source>
        <dbReference type="Proteomes" id="UP000799776"/>
    </source>
</evidence>
<dbReference type="Proteomes" id="UP000799776">
    <property type="component" value="Unassembled WGS sequence"/>
</dbReference>
<feature type="region of interest" description="Disordered" evidence="8">
    <location>
        <begin position="102"/>
        <end position="137"/>
    </location>
</feature>
<feature type="compositionally biased region" description="Acidic residues" evidence="8">
    <location>
        <begin position="126"/>
        <end position="137"/>
    </location>
</feature>
<evidence type="ECO:0000256" key="2">
    <source>
        <dbReference type="ARBA" id="ARBA00022816"/>
    </source>
</evidence>
<keyword evidence="7" id="KW-0472">Membrane</keyword>
<dbReference type="PANTHER" id="PTHR13003">
    <property type="entry name" value="NUP107-RELATED"/>
    <property type="match status" value="1"/>
</dbReference>
<dbReference type="GO" id="GO:0031080">
    <property type="term" value="C:nuclear pore outer ring"/>
    <property type="evidence" value="ECO:0007669"/>
    <property type="project" value="TreeGrafter"/>
</dbReference>
<evidence type="ECO:0000256" key="4">
    <source>
        <dbReference type="ARBA" id="ARBA00023010"/>
    </source>
</evidence>
<comment type="subunit">
    <text evidence="7">Part of the nuclear pore complex (NPC).</text>
</comment>
<dbReference type="GO" id="GO:0006406">
    <property type="term" value="P:mRNA export from nucleus"/>
    <property type="evidence" value="ECO:0007669"/>
    <property type="project" value="TreeGrafter"/>
</dbReference>
<dbReference type="OrthoDB" id="3098at2759"/>
<comment type="similarity">
    <text evidence="7">Belongs to the nucleoporin Nup84/Nup107 family.</text>
</comment>
<sequence>MAPLALSSPSGSVPRRRSQRNTQDTAMSDYRASDQDILPLRSMAERVGKEVERFAESIDSWHRDVSRDNATPLSRHRSTMRLVDRLVDEAANNVHSLKKKLASEKKGAPNKRLIRVRETDDNFNPPEEDEDDLGFGDEDTPARLKRWRSEAATWNLLQTMLSQNVPEPGRDLEADKRQRLQAMTPLDAFTPEEEIWDRFLAENDTAQERELILQWLESTADESGEDLETISNRVGNETGRGTGAWTQGLMDTKMRIKQEKLLHNWNQSSGTVEPEITRKETGELIVSQLDPDAPTRQNRALETSDERHEAGVWSVIWDMVRRGKSWKEIKDWCAERNEQWRSVSLGKSYANDYARTPLRCANSGLLWRRICYAASQAGQSDFERAVYGIMAGDVASVEPICHSWDDALYARMNALLLCQLDQYLAANFPDRMMASLTRPNPRPDLLQLSGGDQIATASAVQSLSERPSTRAESREPIKMIQGSLIRKTFGDFAFQLGIALSKRASAENGASALLEFTDAPVQEAYLSFVDDWDALRIATHIWIICNSLGMVGEDNQNRALYENIIVSYTTFLRLAGKIELVPLYAMQLPDDRANMVLGMSCIDIRNFEEQKTQVKLMQGLNLDVDEVIGKQFEYTMARVNLASRRGDFIAKYEILEPTSSVMYPGHRIKENFLDEDITADEDMLIRSCEWWMHVPGRWSETFTTMAEALKEFLLSGRVGAAVCLVERMPFSQVSKIKTTDMPRIGKAIDVVEEDVPEHEMIEAEPDLRRSGRVGRQAPAHKRAISPKRLEENRIYLEILRDDSRTYYSLQQLVNAITMLDEWKLEEQGLLKYECNLAKARGAPMPPKTKIRELLEEVIAAFDPLLDDFLSVAMDGKPLSLNTRLIRRIYLPELILAYNSVLHSAAPMLSREHTMKCMDLASAVAADRNECVQRAFLQSGRMKEAVQAFARSSLLMVKLDDERSLAQKKGQRRKRSPDGEYLALWNVQGAVEGQ</sequence>
<comment type="function">
    <text evidence="7">Functions as a component of the nuclear pore complex (NPC).</text>
</comment>
<dbReference type="GO" id="GO:0031965">
    <property type="term" value="C:nuclear membrane"/>
    <property type="evidence" value="ECO:0007669"/>
    <property type="project" value="UniProtKB-SubCell"/>
</dbReference>
<feature type="region of interest" description="Disordered" evidence="8">
    <location>
        <begin position="1"/>
        <end position="34"/>
    </location>
</feature>
<dbReference type="GO" id="GO:0006606">
    <property type="term" value="P:protein import into nucleus"/>
    <property type="evidence" value="ECO:0007669"/>
    <property type="project" value="TreeGrafter"/>
</dbReference>
<evidence type="ECO:0000256" key="6">
    <source>
        <dbReference type="ARBA" id="ARBA00023242"/>
    </source>
</evidence>
<protein>
    <recommendedName>
        <fullName evidence="7">Nuclear pore complex protein</fullName>
    </recommendedName>
</protein>
<dbReference type="GO" id="GO:0017056">
    <property type="term" value="F:structural constituent of nuclear pore"/>
    <property type="evidence" value="ECO:0007669"/>
    <property type="project" value="UniProtKB-UniRule"/>
</dbReference>
<comment type="subcellular location">
    <subcellularLocation>
        <location evidence="7">Nucleus</location>
        <location evidence="7">Nuclear pore complex</location>
    </subcellularLocation>
    <subcellularLocation>
        <location evidence="7">Nucleus membrane</location>
    </subcellularLocation>
</comment>
<keyword evidence="3" id="KW-0653">Protein transport</keyword>
<evidence type="ECO:0000313" key="9">
    <source>
        <dbReference type="EMBL" id="KAF2083581.1"/>
    </source>
</evidence>
<accession>A0A9P4LUZ2</accession>
<dbReference type="InterPro" id="IPR007252">
    <property type="entry name" value="Nup84/Nup107"/>
</dbReference>
<name>A0A9P4LUZ2_9PEZI</name>
<keyword evidence="6 7" id="KW-0539">Nucleus</keyword>
<evidence type="ECO:0000256" key="1">
    <source>
        <dbReference type="ARBA" id="ARBA00022448"/>
    </source>
</evidence>
<dbReference type="PANTHER" id="PTHR13003:SF2">
    <property type="entry name" value="NUCLEAR PORE COMPLEX PROTEIN NUP107"/>
    <property type="match status" value="1"/>
</dbReference>
<keyword evidence="1 7" id="KW-0813">Transport</keyword>
<keyword evidence="10" id="KW-1185">Reference proteome</keyword>
<evidence type="ECO:0000256" key="5">
    <source>
        <dbReference type="ARBA" id="ARBA00023132"/>
    </source>
</evidence>
<dbReference type="GO" id="GO:0000973">
    <property type="term" value="P:post-transcriptional tethering of RNA polymerase II gene DNA at nuclear periphery"/>
    <property type="evidence" value="ECO:0007669"/>
    <property type="project" value="TreeGrafter"/>
</dbReference>
<evidence type="ECO:0000256" key="8">
    <source>
        <dbReference type="SAM" id="MobiDB-lite"/>
    </source>
</evidence>
<dbReference type="Gene3D" id="1.20.190.50">
    <property type="match status" value="1"/>
</dbReference>
<dbReference type="AlphaFoldDB" id="A0A9P4LUZ2"/>
<keyword evidence="2" id="KW-0509">mRNA transport</keyword>
<dbReference type="Pfam" id="PF04121">
    <property type="entry name" value="Nup84_Nup100"/>
    <property type="match status" value="1"/>
</dbReference>
<evidence type="ECO:0000256" key="3">
    <source>
        <dbReference type="ARBA" id="ARBA00022927"/>
    </source>
</evidence>
<keyword evidence="4 7" id="KW-0811">Translocation</keyword>
<evidence type="ECO:0000256" key="7">
    <source>
        <dbReference type="RuleBase" id="RU365072"/>
    </source>
</evidence>
<gene>
    <name evidence="9" type="ORF">K490DRAFT_51300</name>
</gene>
<comment type="caution">
    <text evidence="9">The sequence shown here is derived from an EMBL/GenBank/DDBJ whole genome shotgun (WGS) entry which is preliminary data.</text>
</comment>
<dbReference type="EMBL" id="ML978770">
    <property type="protein sequence ID" value="KAF2083581.1"/>
    <property type="molecule type" value="Genomic_DNA"/>
</dbReference>
<organism evidence="9 10">
    <name type="scientific">Saccharata proteae CBS 121410</name>
    <dbReference type="NCBI Taxonomy" id="1314787"/>
    <lineage>
        <taxon>Eukaryota</taxon>
        <taxon>Fungi</taxon>
        <taxon>Dikarya</taxon>
        <taxon>Ascomycota</taxon>
        <taxon>Pezizomycotina</taxon>
        <taxon>Dothideomycetes</taxon>
        <taxon>Dothideomycetes incertae sedis</taxon>
        <taxon>Botryosphaeriales</taxon>
        <taxon>Saccharataceae</taxon>
        <taxon>Saccharata</taxon>
    </lineage>
</organism>
<proteinExistence type="inferred from homology"/>
<reference evidence="9" key="1">
    <citation type="journal article" date="2020" name="Stud. Mycol.">
        <title>101 Dothideomycetes genomes: a test case for predicting lifestyles and emergence of pathogens.</title>
        <authorList>
            <person name="Haridas S."/>
            <person name="Albert R."/>
            <person name="Binder M."/>
            <person name="Bloem J."/>
            <person name="Labutti K."/>
            <person name="Salamov A."/>
            <person name="Andreopoulos B."/>
            <person name="Baker S."/>
            <person name="Barry K."/>
            <person name="Bills G."/>
            <person name="Bluhm B."/>
            <person name="Cannon C."/>
            <person name="Castanera R."/>
            <person name="Culley D."/>
            <person name="Daum C."/>
            <person name="Ezra D."/>
            <person name="Gonzalez J."/>
            <person name="Henrissat B."/>
            <person name="Kuo A."/>
            <person name="Liang C."/>
            <person name="Lipzen A."/>
            <person name="Lutzoni F."/>
            <person name="Magnuson J."/>
            <person name="Mondo S."/>
            <person name="Nolan M."/>
            <person name="Ohm R."/>
            <person name="Pangilinan J."/>
            <person name="Park H.-J."/>
            <person name="Ramirez L."/>
            <person name="Alfaro M."/>
            <person name="Sun H."/>
            <person name="Tritt A."/>
            <person name="Yoshinaga Y."/>
            <person name="Zwiers L.-H."/>
            <person name="Turgeon B."/>
            <person name="Goodwin S."/>
            <person name="Spatafora J."/>
            <person name="Crous P."/>
            <person name="Grigoriev I."/>
        </authorList>
    </citation>
    <scope>NUCLEOTIDE SEQUENCE</scope>
    <source>
        <strain evidence="9">CBS 121410</strain>
    </source>
</reference>